<gene>
    <name evidence="2" type="ORF">HMPREF9081_1883</name>
</gene>
<dbReference type="Proteomes" id="UP000004067">
    <property type="component" value="Unassembled WGS sequence"/>
</dbReference>
<evidence type="ECO:0000256" key="1">
    <source>
        <dbReference type="SAM" id="MobiDB-lite"/>
    </source>
</evidence>
<evidence type="ECO:0000313" key="3">
    <source>
        <dbReference type="Proteomes" id="UP000004067"/>
    </source>
</evidence>
<proteinExistence type="predicted"/>
<reference evidence="2 3" key="1">
    <citation type="submission" date="2011-04" db="EMBL/GenBank/DDBJ databases">
        <authorList>
            <person name="Muzny D."/>
            <person name="Qin X."/>
            <person name="Deng J."/>
            <person name="Jiang H."/>
            <person name="Liu Y."/>
            <person name="Qu J."/>
            <person name="Song X.-Z."/>
            <person name="Zhang L."/>
            <person name="Thornton R."/>
            <person name="Coyle M."/>
            <person name="Francisco L."/>
            <person name="Jackson L."/>
            <person name="Javaid M."/>
            <person name="Korchina V."/>
            <person name="Kovar C."/>
            <person name="Mata R."/>
            <person name="Mathew T."/>
            <person name="Ngo R."/>
            <person name="Nguyen L."/>
            <person name="Nguyen N."/>
            <person name="Okwuonu G."/>
            <person name="Ongeri F."/>
            <person name="Pham C."/>
            <person name="Simmons D."/>
            <person name="Wilczek-Boney K."/>
            <person name="Hale W."/>
            <person name="Jakkamsetti A."/>
            <person name="Pham P."/>
            <person name="Ruth R."/>
            <person name="San Lucas F."/>
            <person name="Warren J."/>
            <person name="Zhang J."/>
            <person name="Zhao Z."/>
            <person name="Zhou C."/>
            <person name="Zhu D."/>
            <person name="Lee S."/>
            <person name="Bess C."/>
            <person name="Blankenburg K."/>
            <person name="Forbes L."/>
            <person name="Fu Q."/>
            <person name="Gubbala S."/>
            <person name="Hirani K."/>
            <person name="Jayaseelan J.C."/>
            <person name="Lara F."/>
            <person name="Munidasa M."/>
            <person name="Palculict T."/>
            <person name="Patil S."/>
            <person name="Pu L.-L."/>
            <person name="Saada N."/>
            <person name="Tang L."/>
            <person name="Weissenberger G."/>
            <person name="Zhu Y."/>
            <person name="Hemphill L."/>
            <person name="Shang Y."/>
            <person name="Youmans B."/>
            <person name="Ayvaz T."/>
            <person name="Ross M."/>
            <person name="Santibanez J."/>
            <person name="Aqrawi P."/>
            <person name="Gross S."/>
            <person name="Joshi V."/>
            <person name="Fowler G."/>
            <person name="Nazareth L."/>
            <person name="Reid J."/>
            <person name="Worley K."/>
            <person name="Petrosino J."/>
            <person name="Highlander S."/>
            <person name="Gibbs R."/>
        </authorList>
    </citation>
    <scope>NUCLEOTIDE SEQUENCE [LARGE SCALE GENOMIC DNA]</scope>
    <source>
        <strain evidence="2 3">DSM 2778</strain>
    </source>
</reference>
<name>F5RNP7_9FIRM</name>
<evidence type="ECO:0000313" key="2">
    <source>
        <dbReference type="EMBL" id="EGK58658.1"/>
    </source>
</evidence>
<dbReference type="EMBL" id="AFHQ01000043">
    <property type="protein sequence ID" value="EGK58658.1"/>
    <property type="molecule type" value="Genomic_DNA"/>
</dbReference>
<dbReference type="AlphaFoldDB" id="F5RNP7"/>
<dbReference type="HOGENOM" id="CLU_2647892_0_0_9"/>
<organism evidence="2 3">
    <name type="scientific">Centipeda periodontii DSM 2778</name>
    <dbReference type="NCBI Taxonomy" id="888060"/>
    <lineage>
        <taxon>Bacteria</taxon>
        <taxon>Bacillati</taxon>
        <taxon>Bacillota</taxon>
        <taxon>Negativicutes</taxon>
        <taxon>Selenomonadales</taxon>
        <taxon>Selenomonadaceae</taxon>
        <taxon>Centipeda</taxon>
    </lineage>
</organism>
<protein>
    <submittedName>
        <fullName evidence="2">Uncharacterized protein</fullName>
    </submittedName>
</protein>
<feature type="region of interest" description="Disordered" evidence="1">
    <location>
        <begin position="1"/>
        <end position="22"/>
    </location>
</feature>
<dbReference type="RefSeq" id="WP_006306893.1">
    <property type="nucleotide sequence ID" value="NZ_GL892076.1"/>
</dbReference>
<dbReference type="STRING" id="888060.HMPREF9081_1883"/>
<accession>F5RNP7</accession>
<keyword evidence="3" id="KW-1185">Reference proteome</keyword>
<sequence>MITDALSSSEENDKSSLAVEESICPSEPITAREAVDTLRKLLQSMKASGRTQEAAAIDFALDTMKFGYAWISSPVP</sequence>
<comment type="caution">
    <text evidence="2">The sequence shown here is derived from an EMBL/GenBank/DDBJ whole genome shotgun (WGS) entry which is preliminary data.</text>
</comment>